<comment type="caution">
    <text evidence="3">The sequence shown here is derived from an EMBL/GenBank/DDBJ whole genome shotgun (WGS) entry which is preliminary data.</text>
</comment>
<evidence type="ECO:0000313" key="4">
    <source>
        <dbReference type="Proteomes" id="UP000887226"/>
    </source>
</evidence>
<sequence>MAFQVKGETALVTGGGSGICLEFAKLLIANECNIAIADIQMLPEAQKLVEDHQSSDKTRVNFQKTDVTGLNQLQSAFDLALKDFGALHIVCPGAGVFEPPWSNFWNLNGGTDNIITSFYKTIEINLSHPIRATQFAIDSFTRQNLNHGAVILVGSIAAQTAVFAAPLYAPIRHAISGFVRSLGLLETTHNIRVNAVAPGVVKTPLWADDLEKEKWVDAEKDVWIMPKVVAEVMMNCVQKEECIGGTVWEVGAQTRMVELLNDPGPTVMGHPAFNVKVAVESSLKLMGETYGK</sequence>
<keyword evidence="4" id="KW-1185">Reference proteome</keyword>
<evidence type="ECO:0000256" key="1">
    <source>
        <dbReference type="ARBA" id="ARBA00006484"/>
    </source>
</evidence>
<accession>A0A9P7Z3H0</accession>
<dbReference type="InterPro" id="IPR036291">
    <property type="entry name" value="NAD(P)-bd_dom_sf"/>
</dbReference>
<keyword evidence="2" id="KW-0560">Oxidoreductase</keyword>
<evidence type="ECO:0000313" key="3">
    <source>
        <dbReference type="EMBL" id="KAG9244672.1"/>
    </source>
</evidence>
<proteinExistence type="inferred from homology"/>
<evidence type="ECO:0000256" key="2">
    <source>
        <dbReference type="ARBA" id="ARBA00023002"/>
    </source>
</evidence>
<comment type="similarity">
    <text evidence="1">Belongs to the short-chain dehydrogenases/reductases (SDR) family.</text>
</comment>
<organism evidence="3 4">
    <name type="scientific">Calycina marina</name>
    <dbReference type="NCBI Taxonomy" id="1763456"/>
    <lineage>
        <taxon>Eukaryota</taxon>
        <taxon>Fungi</taxon>
        <taxon>Dikarya</taxon>
        <taxon>Ascomycota</taxon>
        <taxon>Pezizomycotina</taxon>
        <taxon>Leotiomycetes</taxon>
        <taxon>Helotiales</taxon>
        <taxon>Pezizellaceae</taxon>
        <taxon>Calycina</taxon>
    </lineage>
</organism>
<dbReference type="EMBL" id="MU253891">
    <property type="protein sequence ID" value="KAG9244672.1"/>
    <property type="molecule type" value="Genomic_DNA"/>
</dbReference>
<evidence type="ECO:0008006" key="5">
    <source>
        <dbReference type="Google" id="ProtNLM"/>
    </source>
</evidence>
<dbReference type="Pfam" id="PF00106">
    <property type="entry name" value="adh_short"/>
    <property type="match status" value="1"/>
</dbReference>
<dbReference type="PANTHER" id="PTHR44229:SF4">
    <property type="entry name" value="15-HYDROXYPROSTAGLANDIN DEHYDROGENASE [NAD(+)]"/>
    <property type="match status" value="1"/>
</dbReference>
<dbReference type="GO" id="GO:0016616">
    <property type="term" value="F:oxidoreductase activity, acting on the CH-OH group of donors, NAD or NADP as acceptor"/>
    <property type="evidence" value="ECO:0007669"/>
    <property type="project" value="TreeGrafter"/>
</dbReference>
<dbReference type="AlphaFoldDB" id="A0A9P7Z3H0"/>
<dbReference type="GO" id="GO:0005737">
    <property type="term" value="C:cytoplasm"/>
    <property type="evidence" value="ECO:0007669"/>
    <property type="project" value="TreeGrafter"/>
</dbReference>
<dbReference type="PANTHER" id="PTHR44229">
    <property type="entry name" value="15-HYDROXYPROSTAGLANDIN DEHYDROGENASE [NAD(+)]"/>
    <property type="match status" value="1"/>
</dbReference>
<dbReference type="SUPFAM" id="SSF51735">
    <property type="entry name" value="NAD(P)-binding Rossmann-fold domains"/>
    <property type="match status" value="1"/>
</dbReference>
<dbReference type="Gene3D" id="3.40.50.720">
    <property type="entry name" value="NAD(P)-binding Rossmann-like Domain"/>
    <property type="match status" value="1"/>
</dbReference>
<dbReference type="PRINTS" id="PR00081">
    <property type="entry name" value="GDHRDH"/>
</dbReference>
<dbReference type="Proteomes" id="UP000887226">
    <property type="component" value="Unassembled WGS sequence"/>
</dbReference>
<dbReference type="InterPro" id="IPR002347">
    <property type="entry name" value="SDR_fam"/>
</dbReference>
<gene>
    <name evidence="3" type="ORF">BJ878DRAFT_58017</name>
</gene>
<reference evidence="3" key="1">
    <citation type="journal article" date="2021" name="IMA Fungus">
        <title>Genomic characterization of three marine fungi, including Emericellopsis atlantica sp. nov. with signatures of a generalist lifestyle and marine biomass degradation.</title>
        <authorList>
            <person name="Hagestad O.C."/>
            <person name="Hou L."/>
            <person name="Andersen J.H."/>
            <person name="Hansen E.H."/>
            <person name="Altermark B."/>
            <person name="Li C."/>
            <person name="Kuhnert E."/>
            <person name="Cox R.J."/>
            <person name="Crous P.W."/>
            <person name="Spatafora J.W."/>
            <person name="Lail K."/>
            <person name="Amirebrahimi M."/>
            <person name="Lipzen A."/>
            <person name="Pangilinan J."/>
            <person name="Andreopoulos W."/>
            <person name="Hayes R.D."/>
            <person name="Ng V."/>
            <person name="Grigoriev I.V."/>
            <person name="Jackson S.A."/>
            <person name="Sutton T.D.S."/>
            <person name="Dobson A.D.W."/>
            <person name="Rama T."/>
        </authorList>
    </citation>
    <scope>NUCLEOTIDE SEQUENCE</scope>
    <source>
        <strain evidence="3">TRa3180A</strain>
    </source>
</reference>
<protein>
    <recommendedName>
        <fullName evidence="5">NAD(P)-binding protein</fullName>
    </recommendedName>
</protein>
<name>A0A9P7Z3H0_9HELO</name>
<dbReference type="OrthoDB" id="5296at2759"/>